<accession>A0A0M2GG82</accession>
<evidence type="ECO:0000313" key="2">
    <source>
        <dbReference type="EMBL" id="KJK34501.1"/>
    </source>
</evidence>
<protein>
    <submittedName>
        <fullName evidence="2">Inner-membrane translocator</fullName>
    </submittedName>
</protein>
<keyword evidence="1" id="KW-0472">Membrane</keyword>
<evidence type="ECO:0000256" key="1">
    <source>
        <dbReference type="SAM" id="Phobius"/>
    </source>
</evidence>
<name>A0A0M2GG82_9ACTN</name>
<dbReference type="RefSeq" id="WP_031144105.1">
    <property type="nucleotide sequence ID" value="NZ_JYJH01000045.1"/>
</dbReference>
<dbReference type="Proteomes" id="UP000034786">
    <property type="component" value="Unassembled WGS sequence"/>
</dbReference>
<sequence length="112" mass="11647">MPERTDKQPSDGQGVVTEGCLLLFVLVADVAAGMLVFILLAARGLGRMDAGPGQTATSVPPLDWVPVQAFGALTLAVGVTAVVLLRIGHQVIGTVQLTFCVLLAVHTLTSWP</sequence>
<dbReference type="PATRIC" id="fig|284040.3.peg.6368"/>
<feature type="transmembrane region" description="Helical" evidence="1">
    <location>
        <begin position="21"/>
        <end position="45"/>
    </location>
</feature>
<dbReference type="AlphaFoldDB" id="A0A0M2GG82"/>
<feature type="transmembrane region" description="Helical" evidence="1">
    <location>
        <begin position="92"/>
        <end position="111"/>
    </location>
</feature>
<organism evidence="2 3">
    <name type="scientific">Streptomyces variegatus</name>
    <dbReference type="NCBI Taxonomy" id="284040"/>
    <lineage>
        <taxon>Bacteria</taxon>
        <taxon>Bacillati</taxon>
        <taxon>Actinomycetota</taxon>
        <taxon>Actinomycetes</taxon>
        <taxon>Kitasatosporales</taxon>
        <taxon>Streptomycetaceae</taxon>
        <taxon>Streptomyces</taxon>
    </lineage>
</organism>
<evidence type="ECO:0000313" key="3">
    <source>
        <dbReference type="Proteomes" id="UP000034786"/>
    </source>
</evidence>
<reference evidence="3" key="1">
    <citation type="submission" date="2015-02" db="EMBL/GenBank/DDBJ databases">
        <authorList>
            <person name="Ju K.-S."/>
            <person name="Doroghazi J.R."/>
            <person name="Metcalf W."/>
        </authorList>
    </citation>
    <scope>NUCLEOTIDE SEQUENCE [LARGE SCALE GENOMIC DNA]</scope>
    <source>
        <strain evidence="3">NRRL B-16380</strain>
    </source>
</reference>
<proteinExistence type="predicted"/>
<dbReference type="EMBL" id="JYJH01000045">
    <property type="protein sequence ID" value="KJK34501.1"/>
    <property type="molecule type" value="Genomic_DNA"/>
</dbReference>
<gene>
    <name evidence="2" type="ORF">UK15_35780</name>
</gene>
<feature type="transmembrane region" description="Helical" evidence="1">
    <location>
        <begin position="65"/>
        <end position="85"/>
    </location>
</feature>
<keyword evidence="1" id="KW-0812">Transmembrane</keyword>
<comment type="caution">
    <text evidence="2">The sequence shown here is derived from an EMBL/GenBank/DDBJ whole genome shotgun (WGS) entry which is preliminary data.</text>
</comment>
<keyword evidence="1" id="KW-1133">Transmembrane helix</keyword>
<keyword evidence="3" id="KW-1185">Reference proteome</keyword>